<feature type="chain" id="PRO_5009290888" evidence="2">
    <location>
        <begin position="44"/>
        <end position="457"/>
    </location>
</feature>
<dbReference type="InterPro" id="IPR003715">
    <property type="entry name" value="Poly_export_N"/>
</dbReference>
<dbReference type="Proteomes" id="UP000236743">
    <property type="component" value="Unassembled WGS sequence"/>
</dbReference>
<evidence type="ECO:0000259" key="4">
    <source>
        <dbReference type="Pfam" id="PF10531"/>
    </source>
</evidence>
<dbReference type="EMBL" id="FNUY01000004">
    <property type="protein sequence ID" value="SEG26812.1"/>
    <property type="molecule type" value="Genomic_DNA"/>
</dbReference>
<dbReference type="Pfam" id="PF10531">
    <property type="entry name" value="SLBB"/>
    <property type="match status" value="1"/>
</dbReference>
<feature type="domain" description="AprE-like long alpha-helical hairpin" evidence="5">
    <location>
        <begin position="187"/>
        <end position="371"/>
    </location>
</feature>
<dbReference type="InterPro" id="IPR049712">
    <property type="entry name" value="Poly_export"/>
</dbReference>
<evidence type="ECO:0000313" key="6">
    <source>
        <dbReference type="EMBL" id="SEG26812.1"/>
    </source>
</evidence>
<dbReference type="PANTHER" id="PTHR33619:SF3">
    <property type="entry name" value="POLYSACCHARIDE EXPORT PROTEIN GFCE-RELATED"/>
    <property type="match status" value="1"/>
</dbReference>
<evidence type="ECO:0000313" key="7">
    <source>
        <dbReference type="Proteomes" id="UP000236743"/>
    </source>
</evidence>
<sequence length="457" mass="50303">MVADDCPTASTGSRLNVGSLSSKVSSALLALALLTALTLPSFADEADYKLGPLDKIKVKVSEWRPTSGDVFEWAGLTGEFTINSVGMLSLPIVGPIHAESATTGEIAAIISERLKSIAGLVKSPNAAVEISQYRPFYVVGNVERPGEYAYRPGMSVIQAVSIAGGFFRPDTNMSRFERETIVTEGDIRINETQRAALLLRRDRLLSETQNLEAIRFSEEVLQHKDERVVAQGMREEGQIFASRLKTARSQTDLLRQAKSLLEEELKTLAAKSVTQQKQYDLVRKELDNINSLLSRGLAVSPRQLAVEQNLAQMESQMLDLLLATARTKQEISRNERNIIELQNLRENEINKDLRETQISLRQTTDRINSLQMLIYDSQVSGPRQQLLQSSEAARLSFRIVRRQDGKLQEIAAEQTDAVRPGDILKIQRPPLATVDAAGAGAAVAGSLVSRAPPVLSD</sequence>
<reference evidence="6 7" key="1">
    <citation type="submission" date="2016-10" db="EMBL/GenBank/DDBJ databases">
        <authorList>
            <person name="de Groot N.N."/>
        </authorList>
    </citation>
    <scope>NUCLEOTIDE SEQUENCE [LARGE SCALE GENOMIC DNA]</scope>
    <source>
        <strain evidence="6 7">DSM 26656</strain>
    </source>
</reference>
<feature type="domain" description="Soluble ligand binding" evidence="4">
    <location>
        <begin position="136"/>
        <end position="169"/>
    </location>
</feature>
<accession>A0A1H5YSY6</accession>
<dbReference type="Pfam" id="PF25994">
    <property type="entry name" value="HH_AprE"/>
    <property type="match status" value="1"/>
</dbReference>
<organism evidence="6 7">
    <name type="scientific">Bosea lathyri</name>
    <dbReference type="NCBI Taxonomy" id="1036778"/>
    <lineage>
        <taxon>Bacteria</taxon>
        <taxon>Pseudomonadati</taxon>
        <taxon>Pseudomonadota</taxon>
        <taxon>Alphaproteobacteria</taxon>
        <taxon>Hyphomicrobiales</taxon>
        <taxon>Boseaceae</taxon>
        <taxon>Bosea</taxon>
    </lineage>
</organism>
<keyword evidence="7" id="KW-1185">Reference proteome</keyword>
<name>A0A1H5YSY6_9HYPH</name>
<proteinExistence type="predicted"/>
<dbReference type="PANTHER" id="PTHR33619">
    <property type="entry name" value="POLYSACCHARIDE EXPORT PROTEIN GFCE-RELATED"/>
    <property type="match status" value="1"/>
</dbReference>
<evidence type="ECO:0000256" key="1">
    <source>
        <dbReference type="ARBA" id="ARBA00022729"/>
    </source>
</evidence>
<dbReference type="AlphaFoldDB" id="A0A1H5YSY6"/>
<evidence type="ECO:0000259" key="5">
    <source>
        <dbReference type="Pfam" id="PF25994"/>
    </source>
</evidence>
<dbReference type="InterPro" id="IPR019554">
    <property type="entry name" value="Soluble_ligand-bd"/>
</dbReference>
<dbReference type="Pfam" id="PF02563">
    <property type="entry name" value="Poly_export"/>
    <property type="match status" value="1"/>
</dbReference>
<evidence type="ECO:0000256" key="2">
    <source>
        <dbReference type="SAM" id="SignalP"/>
    </source>
</evidence>
<dbReference type="Gene3D" id="3.30.1950.10">
    <property type="entry name" value="wza like domain"/>
    <property type="match status" value="1"/>
</dbReference>
<dbReference type="InterPro" id="IPR058781">
    <property type="entry name" value="HH_AprE-like"/>
</dbReference>
<dbReference type="GO" id="GO:0015159">
    <property type="term" value="F:polysaccharide transmembrane transporter activity"/>
    <property type="evidence" value="ECO:0007669"/>
    <property type="project" value="InterPro"/>
</dbReference>
<feature type="signal peptide" evidence="2">
    <location>
        <begin position="1"/>
        <end position="43"/>
    </location>
</feature>
<keyword evidence="1 2" id="KW-0732">Signal</keyword>
<protein>
    <submittedName>
        <fullName evidence="6">Exopolysaccharide production protein ExoF</fullName>
    </submittedName>
</protein>
<gene>
    <name evidence="6" type="ORF">SAMN04488115_10463</name>
</gene>
<evidence type="ECO:0000259" key="3">
    <source>
        <dbReference type="Pfam" id="PF02563"/>
    </source>
</evidence>
<feature type="domain" description="Polysaccharide export protein N-terminal" evidence="3">
    <location>
        <begin position="45"/>
        <end position="130"/>
    </location>
</feature>